<reference evidence="15 16" key="1">
    <citation type="submission" date="2018-11" db="EMBL/GenBank/DDBJ databases">
        <authorList>
            <consortium name="Pathogen Informatics"/>
        </authorList>
    </citation>
    <scope>NUCLEOTIDE SEQUENCE [LARGE SCALE GENOMIC DNA]</scope>
</reference>
<dbReference type="Gene3D" id="2.60.470.10">
    <property type="entry name" value="Acid-sensing ion channels like domains"/>
    <property type="match status" value="1"/>
</dbReference>
<dbReference type="PANTHER" id="PTHR11690">
    <property type="entry name" value="AMILORIDE-SENSITIVE SODIUM CHANNEL-RELATED"/>
    <property type="match status" value="1"/>
</dbReference>
<dbReference type="EMBL" id="UYYF01000192">
    <property type="protein sequence ID" value="VDM96936.1"/>
    <property type="molecule type" value="Genomic_DNA"/>
</dbReference>
<evidence type="ECO:0000256" key="13">
    <source>
        <dbReference type="RuleBase" id="RU000679"/>
    </source>
</evidence>
<dbReference type="OrthoDB" id="8065060at2759"/>
<keyword evidence="7" id="KW-0915">Sodium</keyword>
<evidence type="ECO:0000256" key="11">
    <source>
        <dbReference type="ARBA" id="ARBA00023201"/>
    </source>
</evidence>
<keyword evidence="16" id="KW-1185">Reference proteome</keyword>
<evidence type="ECO:0000256" key="9">
    <source>
        <dbReference type="ARBA" id="ARBA00023136"/>
    </source>
</evidence>
<dbReference type="Pfam" id="PF00858">
    <property type="entry name" value="ASC"/>
    <property type="match status" value="1"/>
</dbReference>
<evidence type="ECO:0000256" key="8">
    <source>
        <dbReference type="ARBA" id="ARBA00023065"/>
    </source>
</evidence>
<evidence type="ECO:0000256" key="7">
    <source>
        <dbReference type="ARBA" id="ARBA00023053"/>
    </source>
</evidence>
<feature type="transmembrane region" description="Helical" evidence="14">
    <location>
        <begin position="87"/>
        <end position="108"/>
    </location>
</feature>
<evidence type="ECO:0000256" key="6">
    <source>
        <dbReference type="ARBA" id="ARBA00022989"/>
    </source>
</evidence>
<evidence type="ECO:0000313" key="16">
    <source>
        <dbReference type="Proteomes" id="UP000276776"/>
    </source>
</evidence>
<name>A0A3P7KD15_THECL</name>
<sequence>MIKGIFNTISYNFSCLDSCCRGSIVDEVRYLKQRASQLIVQVPVKNLKKIANTDGIHSLSKETQHFCGICTMHGPLRAYRGKHYSRLFWTTMLILNSILLVWQTSLLLSQYFANPTASQVLFILPEDGISFPSLTICNYNAIRKSYVKEINISGDFSQQMLNYIKQSYLEADTFYANAQIDGLEQGMLEYNKNFSFHLFYNQSGFSCENMLKICTFGGKRFNCCELAEPILTTLGQCYLIQLSTAKDAFLQKQSQAGLERGSFIFFDSCFHLDDYQPFMSNGLVNGFRYFVHGVDEISYLSHEGISVSPGFSIDTFLLLDESQLGNCTNSWPDGYHSLQRYSAAKCRAFCRARYFNDKCNCSPFFYNIDNVCSPYETYMCIYNKLSDSNKNYVPPKCNECKIECKRWVYHSYNSYGQGFSTDMLKWLHSQNPEWTPSHVRKNFVTINIAYMDMSYTLYSQVQTKSITEILSNIGGNMGLFFGMSVLSCFEIIMYLAKMTWIIISRKRRQYITLDARNCHFQKTLENLESQTGSNRNAFFKNYITNRLYNDGPIDTFPNDVITGSDDLMVFLFHFIIYSQYFLSHFTEIFTLLHVFLPELI</sequence>
<keyword evidence="12 13" id="KW-0407">Ion channel</keyword>
<dbReference type="GO" id="GO:0005886">
    <property type="term" value="C:plasma membrane"/>
    <property type="evidence" value="ECO:0007669"/>
    <property type="project" value="TreeGrafter"/>
</dbReference>
<evidence type="ECO:0000256" key="12">
    <source>
        <dbReference type="ARBA" id="ARBA00023303"/>
    </source>
</evidence>
<feature type="transmembrane region" description="Helical" evidence="14">
    <location>
        <begin position="477"/>
        <end position="496"/>
    </location>
</feature>
<dbReference type="PRINTS" id="PR01078">
    <property type="entry name" value="AMINACHANNEL"/>
</dbReference>
<protein>
    <submittedName>
        <fullName evidence="15">Uncharacterized protein</fullName>
    </submittedName>
</protein>
<keyword evidence="4 13" id="KW-0894">Sodium channel</keyword>
<dbReference type="GO" id="GO:0015280">
    <property type="term" value="F:ligand-gated sodium channel activity"/>
    <property type="evidence" value="ECO:0007669"/>
    <property type="project" value="TreeGrafter"/>
</dbReference>
<keyword evidence="3 13" id="KW-0813">Transport</keyword>
<dbReference type="InterPro" id="IPR001873">
    <property type="entry name" value="ENaC"/>
</dbReference>
<evidence type="ECO:0000256" key="1">
    <source>
        <dbReference type="ARBA" id="ARBA00004141"/>
    </source>
</evidence>
<dbReference type="PANTHER" id="PTHR11690:SF222">
    <property type="entry name" value="AMILORIDE-SENSITIVE SODIUM CHANNEL SUBUNIT GAMMA"/>
    <property type="match status" value="1"/>
</dbReference>
<evidence type="ECO:0000256" key="2">
    <source>
        <dbReference type="ARBA" id="ARBA00007193"/>
    </source>
</evidence>
<dbReference type="AlphaFoldDB" id="A0A3P7KD15"/>
<keyword evidence="8 13" id="KW-0406">Ion transport</keyword>
<evidence type="ECO:0000256" key="5">
    <source>
        <dbReference type="ARBA" id="ARBA00022692"/>
    </source>
</evidence>
<evidence type="ECO:0000256" key="4">
    <source>
        <dbReference type="ARBA" id="ARBA00022461"/>
    </source>
</evidence>
<evidence type="ECO:0000256" key="3">
    <source>
        <dbReference type="ARBA" id="ARBA00022448"/>
    </source>
</evidence>
<keyword evidence="5 13" id="KW-0812">Transmembrane</keyword>
<comment type="similarity">
    <text evidence="2 13">Belongs to the amiloride-sensitive sodium channel (TC 1.A.6) family.</text>
</comment>
<dbReference type="Proteomes" id="UP000276776">
    <property type="component" value="Unassembled WGS sequence"/>
</dbReference>
<evidence type="ECO:0000256" key="14">
    <source>
        <dbReference type="SAM" id="Phobius"/>
    </source>
</evidence>
<keyword evidence="6 14" id="KW-1133">Transmembrane helix</keyword>
<dbReference type="Gene3D" id="1.10.287.820">
    <property type="entry name" value="Acid-sensing ion channel domain"/>
    <property type="match status" value="1"/>
</dbReference>
<keyword evidence="10" id="KW-0325">Glycoprotein</keyword>
<comment type="subcellular location">
    <subcellularLocation>
        <location evidence="1">Membrane</location>
        <topology evidence="1">Multi-pass membrane protein</topology>
    </subcellularLocation>
</comment>
<keyword evidence="9 14" id="KW-0472">Membrane</keyword>
<keyword evidence="11 13" id="KW-0739">Sodium transport</keyword>
<accession>A0A3P7KD15</accession>
<proteinExistence type="inferred from homology"/>
<gene>
    <name evidence="15" type="ORF">TCLT_LOCUS1471</name>
</gene>
<evidence type="ECO:0000256" key="10">
    <source>
        <dbReference type="ARBA" id="ARBA00023180"/>
    </source>
</evidence>
<evidence type="ECO:0000313" key="15">
    <source>
        <dbReference type="EMBL" id="VDM96936.1"/>
    </source>
</evidence>
<organism evidence="15 16">
    <name type="scientific">Thelazia callipaeda</name>
    <name type="common">Oriental eyeworm</name>
    <name type="synonym">Parasitic nematode</name>
    <dbReference type="NCBI Taxonomy" id="103827"/>
    <lineage>
        <taxon>Eukaryota</taxon>
        <taxon>Metazoa</taxon>
        <taxon>Ecdysozoa</taxon>
        <taxon>Nematoda</taxon>
        <taxon>Chromadorea</taxon>
        <taxon>Rhabditida</taxon>
        <taxon>Spirurina</taxon>
        <taxon>Spiruromorpha</taxon>
        <taxon>Thelazioidea</taxon>
        <taxon>Thelaziidae</taxon>
        <taxon>Thelazia</taxon>
    </lineage>
</organism>
<dbReference type="STRING" id="103827.A0A3P7KD15"/>